<reference evidence="3" key="1">
    <citation type="journal article" date="2019" name="Int. J. Syst. Evol. Microbiol.">
        <title>The Global Catalogue of Microorganisms (GCM) 10K type strain sequencing project: providing services to taxonomists for standard genome sequencing and annotation.</title>
        <authorList>
            <consortium name="The Broad Institute Genomics Platform"/>
            <consortium name="The Broad Institute Genome Sequencing Center for Infectious Disease"/>
            <person name="Wu L."/>
            <person name="Ma J."/>
        </authorList>
    </citation>
    <scope>NUCLEOTIDE SEQUENCE [LARGE SCALE GENOMIC DNA]</scope>
    <source>
        <strain evidence="3">JCM 13850</strain>
    </source>
</reference>
<accession>A0ABP5JSB6</accession>
<feature type="compositionally biased region" description="Basic and acidic residues" evidence="1">
    <location>
        <begin position="492"/>
        <end position="505"/>
    </location>
</feature>
<evidence type="ECO:0000313" key="2">
    <source>
        <dbReference type="EMBL" id="GAA2120406.1"/>
    </source>
</evidence>
<gene>
    <name evidence="2" type="ORF">GCM10009727_05110</name>
</gene>
<dbReference type="Proteomes" id="UP001501020">
    <property type="component" value="Unassembled WGS sequence"/>
</dbReference>
<sequence>MQQVPPYRALRGLQAVVRDGWADRMARRYASHAQLVPPFREKAADLRPTTHGWVDDLRERDLRKAFAALSSPPKPGPVEAVLSELIDRVRRYFAAHSTVGVVGGAETGLARLCLMLARFEAGVLPEPDATVEQIHRSVPEDEVRELVGLVRKLPRALGDRLDGPGAMRGVAEPVFVHGLAEGDLMIGDTLVAVSLGDAAEVARRLRHLVAHAWLDTGDLYGVRAAGVYLADPGALVTWPVADLAARLLSGADPDAARAEFRALAEREIAAARPVARPDATPRHRRHCAVVETTMPAPGGRPRPGWSVRPNGPTCPSRDLAELAVPFCAGLPDGWRLDYSEGPYGNTAPHWEAVKGGQKYRSSRADADGLALVHFFATEHKTPSAPVKTKKPTVYGPEAWKTAFGAEWTYWDLWFGVVCVADHNGDWDELDASLYAKPANRNFAERMWSHLVDLKERLAATGKTAADLVGGLAADRKTLAKARSKVKQGTGVRSKDHSPAMRDTPSHRHLLRTHFGSWDLYPVSPRPFYQRLSGATPFDLEAPGWGISALENIRPLFDALNELEAEHADDPPVLLAVRRAGLTAASLAFHRCDDSYGALGDDASAAMLRFTRTDWRATGIDATVFWRDVLEVFAVLANFGATYKNESELMANLGADRDRALLDPLVKDLRASYAADRLDWFAKELGQFWDSV</sequence>
<comment type="caution">
    <text evidence="2">The sequence shown here is derived from an EMBL/GenBank/DDBJ whole genome shotgun (WGS) entry which is preliminary data.</text>
</comment>
<organism evidence="2 3">
    <name type="scientific">Actinomadura napierensis</name>
    <dbReference type="NCBI Taxonomy" id="267854"/>
    <lineage>
        <taxon>Bacteria</taxon>
        <taxon>Bacillati</taxon>
        <taxon>Actinomycetota</taxon>
        <taxon>Actinomycetes</taxon>
        <taxon>Streptosporangiales</taxon>
        <taxon>Thermomonosporaceae</taxon>
        <taxon>Actinomadura</taxon>
    </lineage>
</organism>
<name>A0ABP5JSB6_9ACTN</name>
<evidence type="ECO:0000256" key="1">
    <source>
        <dbReference type="SAM" id="MobiDB-lite"/>
    </source>
</evidence>
<proteinExistence type="predicted"/>
<dbReference type="EMBL" id="BAAAMR010000002">
    <property type="protein sequence ID" value="GAA2120406.1"/>
    <property type="molecule type" value="Genomic_DNA"/>
</dbReference>
<keyword evidence="3" id="KW-1185">Reference proteome</keyword>
<feature type="region of interest" description="Disordered" evidence="1">
    <location>
        <begin position="482"/>
        <end position="505"/>
    </location>
</feature>
<evidence type="ECO:0000313" key="3">
    <source>
        <dbReference type="Proteomes" id="UP001501020"/>
    </source>
</evidence>
<protein>
    <submittedName>
        <fullName evidence="2">Uncharacterized protein</fullName>
    </submittedName>
</protein>